<reference evidence="2" key="1">
    <citation type="thesis" date="2020" institute="ProQuest LLC" country="789 East Eisenhower Parkway, Ann Arbor, MI, USA">
        <title>Comparative Genomics and Chromosome Evolution.</title>
        <authorList>
            <person name="Mudd A.B."/>
        </authorList>
    </citation>
    <scope>NUCLEOTIDE SEQUENCE</scope>
    <source>
        <strain evidence="2">HN-11 Male</strain>
        <tissue evidence="2">Kidney and liver</tissue>
    </source>
</reference>
<evidence type="ECO:0000313" key="3">
    <source>
        <dbReference type="Proteomes" id="UP000770717"/>
    </source>
</evidence>
<sequence>MHIPGQMFVSNNYICFASKEEEACHLIIPLREVTIVEKADSSSVLPSPLSISTKGKMTFLFANLKDRNFLVQRISDFLQKTSLQKAGGDNGGDQRGAMWKGSTGNGTYEPLKFALSSPTGDGPRLLQKTYNTEAPTASHGLLKLFQRETNEELGAKW</sequence>
<dbReference type="OrthoDB" id="17687at2759"/>
<dbReference type="PANTHER" id="PTHR47666">
    <property type="entry name" value="PROTEIN VASCULAR ASSOCIATED DEATH 1, CHLOROPLASTIC"/>
    <property type="match status" value="1"/>
</dbReference>
<evidence type="ECO:0000313" key="2">
    <source>
        <dbReference type="EMBL" id="KAG9462738.1"/>
    </source>
</evidence>
<protein>
    <recommendedName>
        <fullName evidence="1">GRAM domain-containing protein</fullName>
    </recommendedName>
</protein>
<proteinExistence type="predicted"/>
<comment type="caution">
    <text evidence="2">The sequence shown here is derived from an EMBL/GenBank/DDBJ whole genome shotgun (WGS) entry which is preliminary data.</text>
</comment>
<organism evidence="2 3">
    <name type="scientific">Eleutherodactylus coqui</name>
    <name type="common">Puerto Rican coqui</name>
    <dbReference type="NCBI Taxonomy" id="57060"/>
    <lineage>
        <taxon>Eukaryota</taxon>
        <taxon>Metazoa</taxon>
        <taxon>Chordata</taxon>
        <taxon>Craniata</taxon>
        <taxon>Vertebrata</taxon>
        <taxon>Euteleostomi</taxon>
        <taxon>Amphibia</taxon>
        <taxon>Batrachia</taxon>
        <taxon>Anura</taxon>
        <taxon>Neobatrachia</taxon>
        <taxon>Hyloidea</taxon>
        <taxon>Eleutherodactylidae</taxon>
        <taxon>Eleutherodactylinae</taxon>
        <taxon>Eleutherodactylus</taxon>
        <taxon>Eleutherodactylus</taxon>
    </lineage>
</organism>
<dbReference type="InterPro" id="IPR004182">
    <property type="entry name" value="GRAM"/>
</dbReference>
<dbReference type="Proteomes" id="UP000770717">
    <property type="component" value="Unassembled WGS sequence"/>
</dbReference>
<dbReference type="Pfam" id="PF02893">
    <property type="entry name" value="GRAM"/>
    <property type="match status" value="1"/>
</dbReference>
<accession>A0A8J6BHJ3</accession>
<evidence type="ECO:0000259" key="1">
    <source>
        <dbReference type="Pfam" id="PF02893"/>
    </source>
</evidence>
<feature type="domain" description="GRAM" evidence="1">
    <location>
        <begin position="3"/>
        <end position="81"/>
    </location>
</feature>
<gene>
    <name evidence="2" type="ORF">GDO78_023236</name>
</gene>
<keyword evidence="3" id="KW-1185">Reference proteome</keyword>
<feature type="non-terminal residue" evidence="2">
    <location>
        <position position="157"/>
    </location>
</feature>
<dbReference type="EMBL" id="WNTK01009720">
    <property type="protein sequence ID" value="KAG9462738.1"/>
    <property type="molecule type" value="Genomic_DNA"/>
</dbReference>
<dbReference type="InterPro" id="IPR011993">
    <property type="entry name" value="PH-like_dom_sf"/>
</dbReference>
<dbReference type="PANTHER" id="PTHR47666:SF5">
    <property type="entry name" value="TBC1 DOMAIN FAMILY MEMBER 9B"/>
    <property type="match status" value="1"/>
</dbReference>
<dbReference type="Gene3D" id="2.30.29.30">
    <property type="entry name" value="Pleckstrin-homology domain (PH domain)/Phosphotyrosine-binding domain (PTB)"/>
    <property type="match status" value="1"/>
</dbReference>
<name>A0A8J6BHJ3_ELECQ</name>
<dbReference type="AlphaFoldDB" id="A0A8J6BHJ3"/>